<dbReference type="SUPFAM" id="SSF55846">
    <property type="entry name" value="N-acetylmuramoyl-L-alanine amidase-like"/>
    <property type="match status" value="1"/>
</dbReference>
<dbReference type="STRING" id="632772.ROP_40530"/>
<evidence type="ECO:0000259" key="1">
    <source>
        <dbReference type="SMART" id="SM00644"/>
    </source>
</evidence>
<dbReference type="InterPro" id="IPR036505">
    <property type="entry name" value="Amidase/PGRP_sf"/>
</dbReference>
<dbReference type="InterPro" id="IPR013207">
    <property type="entry name" value="LGFP"/>
</dbReference>
<dbReference type="SMART" id="SM00644">
    <property type="entry name" value="Ami_2"/>
    <property type="match status" value="1"/>
</dbReference>
<evidence type="ECO:0000313" key="3">
    <source>
        <dbReference type="Proteomes" id="UP000002212"/>
    </source>
</evidence>
<dbReference type="Pfam" id="PF08310">
    <property type="entry name" value="LGFP"/>
    <property type="match status" value="2"/>
</dbReference>
<sequence length="362" mass="39325">MTVNEIDQTGEYANYSSRWGSRVRLFVLHTQEGPGTAQSLANYFRSAEVSYHYVADNSTCIDVIDTDYASWSVLDANPYCINLCFAGSRASQSRDVWLRQFGDAIDYAAFLFVQDARKYNLEARVIGWDEIGRGKSGGTDHQGITEGLGIGTHTDCGPNFPWDVFAAAVLKHAHGQAVVQPAPPAPNLIDAEAVRAGAWLGARVTAGEQPLPGDTGRIATFEHGSVYWKQNAQRAIAVPSALMDAYSQYGWETGALGFPIGDHTVLVDSSGAPWGDVQGFEGGALYRRYGQPGFAVWGAIRERWNRSGFENGTFGWPTGVEVTNSDGSKQQQFERGLIVWSPDGTTALKPVDGPDTIVPDIH</sequence>
<dbReference type="InterPro" id="IPR002502">
    <property type="entry name" value="Amidase_domain"/>
</dbReference>
<dbReference type="GO" id="GO:0009253">
    <property type="term" value="P:peptidoglycan catabolic process"/>
    <property type="evidence" value="ECO:0007669"/>
    <property type="project" value="InterPro"/>
</dbReference>
<dbReference type="GO" id="GO:0008745">
    <property type="term" value="F:N-acetylmuramoyl-L-alanine amidase activity"/>
    <property type="evidence" value="ECO:0007669"/>
    <property type="project" value="InterPro"/>
</dbReference>
<dbReference type="KEGG" id="rop:ROP_40530"/>
<protein>
    <recommendedName>
        <fullName evidence="1">N-acetylmuramoyl-L-alanine amidase domain-containing protein</fullName>
    </recommendedName>
</protein>
<name>C1B9E7_RHOOB</name>
<evidence type="ECO:0000313" key="2">
    <source>
        <dbReference type="EMBL" id="BAH52300.1"/>
    </source>
</evidence>
<reference evidence="2 3" key="1">
    <citation type="submission" date="2009-03" db="EMBL/GenBank/DDBJ databases">
        <title>Comparison of the complete genome sequences of Rhodococcus erythropolis PR4 and Rhodococcus opacus B4.</title>
        <authorList>
            <person name="Takarada H."/>
            <person name="Sekine M."/>
            <person name="Hosoyama A."/>
            <person name="Yamada R."/>
            <person name="Fujisawa T."/>
            <person name="Omata S."/>
            <person name="Shimizu A."/>
            <person name="Tsukatani N."/>
            <person name="Tanikawa S."/>
            <person name="Fujita N."/>
            <person name="Harayama S."/>
        </authorList>
    </citation>
    <scope>NUCLEOTIDE SEQUENCE [LARGE SCALE GENOMIC DNA]</scope>
    <source>
        <strain evidence="2 3">B4</strain>
    </source>
</reference>
<gene>
    <name evidence="2" type="ordered locus">ROP_40530</name>
</gene>
<dbReference type="Proteomes" id="UP000002212">
    <property type="component" value="Chromosome"/>
</dbReference>
<dbReference type="EMBL" id="AP011115">
    <property type="protein sequence ID" value="BAH52300.1"/>
    <property type="molecule type" value="Genomic_DNA"/>
</dbReference>
<organism evidence="2 3">
    <name type="scientific">Rhodococcus opacus (strain B4)</name>
    <dbReference type="NCBI Taxonomy" id="632772"/>
    <lineage>
        <taxon>Bacteria</taxon>
        <taxon>Bacillati</taxon>
        <taxon>Actinomycetota</taxon>
        <taxon>Actinomycetes</taxon>
        <taxon>Mycobacteriales</taxon>
        <taxon>Nocardiaceae</taxon>
        <taxon>Rhodococcus</taxon>
    </lineage>
</organism>
<dbReference type="PATRIC" id="fig|632772.20.peg.4251"/>
<accession>C1B9E7</accession>
<dbReference type="Gene3D" id="3.40.80.10">
    <property type="entry name" value="Peptidoglycan recognition protein-like"/>
    <property type="match status" value="1"/>
</dbReference>
<proteinExistence type="predicted"/>
<dbReference type="HOGENOM" id="CLU_778088_0_0_11"/>
<feature type="domain" description="N-acetylmuramoyl-L-alanine amidase" evidence="1">
    <location>
        <begin position="12"/>
        <end position="157"/>
    </location>
</feature>
<dbReference type="AlphaFoldDB" id="C1B9E7"/>